<dbReference type="InterPro" id="IPR001123">
    <property type="entry name" value="LeuE-type"/>
</dbReference>
<evidence type="ECO:0000256" key="5">
    <source>
        <dbReference type="ARBA" id="ARBA00023136"/>
    </source>
</evidence>
<name>A0A831TDM1_9BACT</name>
<dbReference type="PANTHER" id="PTHR30086">
    <property type="entry name" value="ARGININE EXPORTER PROTEIN ARGO"/>
    <property type="match status" value="1"/>
</dbReference>
<evidence type="ECO:0008006" key="8">
    <source>
        <dbReference type="Google" id="ProtNLM"/>
    </source>
</evidence>
<feature type="transmembrane region" description="Helical" evidence="6">
    <location>
        <begin position="113"/>
        <end position="135"/>
    </location>
</feature>
<dbReference type="EMBL" id="DSIY01000249">
    <property type="protein sequence ID" value="HEG91877.1"/>
    <property type="molecule type" value="Genomic_DNA"/>
</dbReference>
<keyword evidence="5 6" id="KW-0472">Membrane</keyword>
<evidence type="ECO:0000256" key="4">
    <source>
        <dbReference type="ARBA" id="ARBA00022989"/>
    </source>
</evidence>
<feature type="transmembrane region" description="Helical" evidence="6">
    <location>
        <begin position="147"/>
        <end position="171"/>
    </location>
</feature>
<reference evidence="7" key="1">
    <citation type="journal article" date="2020" name="mSystems">
        <title>Genome- and Community-Level Interaction Insights into Carbon Utilization and Element Cycling Functions of Hydrothermarchaeota in Hydrothermal Sediment.</title>
        <authorList>
            <person name="Zhou Z."/>
            <person name="Liu Y."/>
            <person name="Xu W."/>
            <person name="Pan J."/>
            <person name="Luo Z.H."/>
            <person name="Li M."/>
        </authorList>
    </citation>
    <scope>NUCLEOTIDE SEQUENCE [LARGE SCALE GENOMIC DNA]</scope>
    <source>
        <strain evidence="7">SpSt-210</strain>
    </source>
</reference>
<organism evidence="7">
    <name type="scientific">Thermorudis peleae</name>
    <dbReference type="NCBI Taxonomy" id="1382356"/>
    <lineage>
        <taxon>Bacteria</taxon>
        <taxon>Pseudomonadati</taxon>
        <taxon>Thermomicrobiota</taxon>
        <taxon>Thermomicrobia</taxon>
        <taxon>Thermomicrobia incertae sedis</taxon>
        <taxon>Thermorudis</taxon>
    </lineage>
</organism>
<dbReference type="GO" id="GO:0015171">
    <property type="term" value="F:amino acid transmembrane transporter activity"/>
    <property type="evidence" value="ECO:0007669"/>
    <property type="project" value="TreeGrafter"/>
</dbReference>
<keyword evidence="4 6" id="KW-1133">Transmembrane helix</keyword>
<feature type="transmembrane region" description="Helical" evidence="6">
    <location>
        <begin position="46"/>
        <end position="66"/>
    </location>
</feature>
<evidence type="ECO:0000256" key="2">
    <source>
        <dbReference type="ARBA" id="ARBA00022475"/>
    </source>
</evidence>
<feature type="transmembrane region" description="Helical" evidence="6">
    <location>
        <begin position="183"/>
        <end position="204"/>
    </location>
</feature>
<proteinExistence type="predicted"/>
<comment type="subcellular location">
    <subcellularLocation>
        <location evidence="1">Cell membrane</location>
        <topology evidence="1">Multi-pass membrane protein</topology>
    </subcellularLocation>
</comment>
<evidence type="ECO:0000256" key="6">
    <source>
        <dbReference type="SAM" id="Phobius"/>
    </source>
</evidence>
<feature type="transmembrane region" description="Helical" evidence="6">
    <location>
        <begin position="6"/>
        <end position="25"/>
    </location>
</feature>
<sequence length="215" mass="21842">MDVVSSPILSAIGLGFAYAAVPGAVNTEALRRGIRAGFRAAFQVQLGALIGDGAWAILGLSGAALLVGTDVLSLPLGLIGGAFLLNLGRHALAEALDGSRSQPVRVPSSRGSLLTGIVFSVANPAGLAFWIGLGAGTVAQIGGADRIAALSLFLSGFMLGALLWGTGMALLVSFGRQFVSARVFRAINALCGLVLAVYGGRLLWGTVCRLVSLHS</sequence>
<comment type="caution">
    <text evidence="7">The sequence shown here is derived from an EMBL/GenBank/DDBJ whole genome shotgun (WGS) entry which is preliminary data.</text>
</comment>
<accession>A0A831TDM1</accession>
<gene>
    <name evidence="7" type="ORF">ENP34_10625</name>
</gene>
<evidence type="ECO:0000256" key="3">
    <source>
        <dbReference type="ARBA" id="ARBA00022692"/>
    </source>
</evidence>
<keyword evidence="2" id="KW-1003">Cell membrane</keyword>
<evidence type="ECO:0000313" key="7">
    <source>
        <dbReference type="EMBL" id="HEG91877.1"/>
    </source>
</evidence>
<protein>
    <recommendedName>
        <fullName evidence="8">Chemotaxis protein</fullName>
    </recommendedName>
</protein>
<dbReference type="GO" id="GO:0005886">
    <property type="term" value="C:plasma membrane"/>
    <property type="evidence" value="ECO:0007669"/>
    <property type="project" value="UniProtKB-SubCell"/>
</dbReference>
<dbReference type="AlphaFoldDB" id="A0A831TDM1"/>
<keyword evidence="3 6" id="KW-0812">Transmembrane</keyword>
<evidence type="ECO:0000256" key="1">
    <source>
        <dbReference type="ARBA" id="ARBA00004651"/>
    </source>
</evidence>
<dbReference type="Pfam" id="PF01810">
    <property type="entry name" value="LysE"/>
    <property type="match status" value="1"/>
</dbReference>
<dbReference type="PANTHER" id="PTHR30086:SF20">
    <property type="entry name" value="ARGININE EXPORTER PROTEIN ARGO-RELATED"/>
    <property type="match status" value="1"/>
</dbReference>